<gene>
    <name evidence="2" type="ORF">HDF17_002867</name>
</gene>
<protein>
    <submittedName>
        <fullName evidence="2">Uncharacterized protein</fullName>
    </submittedName>
</protein>
<evidence type="ECO:0000313" key="3">
    <source>
        <dbReference type="Proteomes" id="UP000589520"/>
    </source>
</evidence>
<keyword evidence="3" id="KW-1185">Reference proteome</keyword>
<proteinExistence type="predicted"/>
<reference evidence="2 3" key="1">
    <citation type="submission" date="2020-07" db="EMBL/GenBank/DDBJ databases">
        <title>Genomic Encyclopedia of Type Strains, Phase IV (KMG-V): Genome sequencing to study the core and pangenomes of soil and plant-associated prokaryotes.</title>
        <authorList>
            <person name="Whitman W."/>
        </authorList>
    </citation>
    <scope>NUCLEOTIDE SEQUENCE [LARGE SCALE GENOMIC DNA]</scope>
    <source>
        <strain evidence="2 3">X4EP2</strain>
    </source>
</reference>
<feature type="chain" id="PRO_5031332629" evidence="1">
    <location>
        <begin position="21"/>
        <end position="170"/>
    </location>
</feature>
<name>A0A7Y9TLW5_9BACT</name>
<organism evidence="2 3">
    <name type="scientific">Granulicella arctica</name>
    <dbReference type="NCBI Taxonomy" id="940613"/>
    <lineage>
        <taxon>Bacteria</taxon>
        <taxon>Pseudomonadati</taxon>
        <taxon>Acidobacteriota</taxon>
        <taxon>Terriglobia</taxon>
        <taxon>Terriglobales</taxon>
        <taxon>Acidobacteriaceae</taxon>
        <taxon>Granulicella</taxon>
    </lineage>
</organism>
<dbReference type="RefSeq" id="WP_246301949.1">
    <property type="nucleotide sequence ID" value="NZ_JACCCW010000002.1"/>
</dbReference>
<dbReference type="AlphaFoldDB" id="A0A7Y9TLW5"/>
<evidence type="ECO:0000256" key="1">
    <source>
        <dbReference type="SAM" id="SignalP"/>
    </source>
</evidence>
<dbReference type="EMBL" id="JACCCW010000002">
    <property type="protein sequence ID" value="NYF80547.1"/>
    <property type="molecule type" value="Genomic_DNA"/>
</dbReference>
<sequence>MIKRRSLLLLMLALPMLGFAQRAADWRGATEAELHALIPARAPVVTERIETEFRTASGVTDGRGRFIAGVVLITAGYSAEGKYSNFFIAQVPVRVGTMLLPTGQYVFGWTRSEDSLTVKFYEAATGKPVGTVEARHDETIKRVESFRIWPPKDKSVIQLGRFTFPYALGS</sequence>
<feature type="signal peptide" evidence="1">
    <location>
        <begin position="1"/>
        <end position="20"/>
    </location>
</feature>
<dbReference type="Proteomes" id="UP000589520">
    <property type="component" value="Unassembled WGS sequence"/>
</dbReference>
<accession>A0A7Y9TLW5</accession>
<keyword evidence="1" id="KW-0732">Signal</keyword>
<comment type="caution">
    <text evidence="2">The sequence shown here is derived from an EMBL/GenBank/DDBJ whole genome shotgun (WGS) entry which is preliminary data.</text>
</comment>
<evidence type="ECO:0000313" key="2">
    <source>
        <dbReference type="EMBL" id="NYF80547.1"/>
    </source>
</evidence>